<keyword evidence="1" id="KW-0812">Transmembrane</keyword>
<gene>
    <name evidence="2" type="ORF">D2E22_1803</name>
</gene>
<dbReference type="Proteomes" id="UP000288052">
    <property type="component" value="Unassembled WGS sequence"/>
</dbReference>
<dbReference type="AlphaFoldDB" id="A0A430F542"/>
<keyword evidence="1" id="KW-0472">Membrane</keyword>
<dbReference type="EMBL" id="QXGI01000009">
    <property type="protein sequence ID" value="RSX46047.1"/>
    <property type="molecule type" value="Genomic_DNA"/>
</dbReference>
<feature type="transmembrane region" description="Helical" evidence="1">
    <location>
        <begin position="12"/>
        <end position="32"/>
    </location>
</feature>
<sequence length="73" mass="8343">MKRPAWTHSRAWGWFIAILSVIMPVLSIVYWLRGGNPLIAWLLAASGPGTFLWSDPLIRKLEEEAKHRGTDEK</sequence>
<reference evidence="2 3" key="1">
    <citation type="submission" date="2018-09" db="EMBL/GenBank/DDBJ databases">
        <title>Characterization of the phylogenetic diversity of five novel species belonging to the genus Bifidobacterium.</title>
        <authorList>
            <person name="Lugli G.A."/>
            <person name="Duranti S."/>
            <person name="Milani C."/>
        </authorList>
    </citation>
    <scope>NUCLEOTIDE SEQUENCE [LARGE SCALE GENOMIC DNA]</scope>
    <source>
        <strain evidence="2 3">2020B</strain>
    </source>
</reference>
<dbReference type="OrthoDB" id="5351773at2"/>
<accession>A0A430F542</accession>
<organism evidence="2 3">
    <name type="scientific">Bifidobacterium castoris</name>
    <dbReference type="NCBI Taxonomy" id="2306972"/>
    <lineage>
        <taxon>Bacteria</taxon>
        <taxon>Bacillati</taxon>
        <taxon>Actinomycetota</taxon>
        <taxon>Actinomycetes</taxon>
        <taxon>Bifidobacteriales</taxon>
        <taxon>Bifidobacteriaceae</taxon>
        <taxon>Bifidobacterium</taxon>
    </lineage>
</organism>
<name>A0A430F542_9BIFI</name>
<proteinExistence type="predicted"/>
<evidence type="ECO:0000313" key="3">
    <source>
        <dbReference type="Proteomes" id="UP000288052"/>
    </source>
</evidence>
<evidence type="ECO:0000256" key="1">
    <source>
        <dbReference type="SAM" id="Phobius"/>
    </source>
</evidence>
<keyword evidence="1" id="KW-1133">Transmembrane helix</keyword>
<keyword evidence="3" id="KW-1185">Reference proteome</keyword>
<comment type="caution">
    <text evidence="2">The sequence shown here is derived from an EMBL/GenBank/DDBJ whole genome shotgun (WGS) entry which is preliminary data.</text>
</comment>
<evidence type="ECO:0000313" key="2">
    <source>
        <dbReference type="EMBL" id="RSX46047.1"/>
    </source>
</evidence>
<protein>
    <submittedName>
        <fullName evidence="2">Uncharacterized protein</fullName>
    </submittedName>
</protein>
<dbReference type="RefSeq" id="WP_126032792.1">
    <property type="nucleotide sequence ID" value="NZ_QXGI01000009.1"/>
</dbReference>